<name>A0A1B2EHR1_9HYPH</name>
<dbReference type="OrthoDB" id="9800971at2"/>
<sequence>MASILKDLWNRFAGGSAAGEPNEPAAEAVEYKGFRIRPEPYSARGGYQTAGIIEKDFEAGVKEHRFVRAETHPSKDEALAFSVTKAKQIIDEQGDRLFR</sequence>
<dbReference type="KEGG" id="moc:BB934_15220"/>
<organism evidence="1">
    <name type="scientific">Microvirga ossetica</name>
    <dbReference type="NCBI Taxonomy" id="1882682"/>
    <lineage>
        <taxon>Bacteria</taxon>
        <taxon>Pseudomonadati</taxon>
        <taxon>Pseudomonadota</taxon>
        <taxon>Alphaproteobacteria</taxon>
        <taxon>Hyphomicrobiales</taxon>
        <taxon>Methylobacteriaceae</taxon>
        <taxon>Microvirga</taxon>
    </lineage>
</organism>
<protein>
    <submittedName>
        <fullName evidence="1">Uncharacterized protein</fullName>
    </submittedName>
</protein>
<proteinExistence type="predicted"/>
<dbReference type="Pfam" id="PF10115">
    <property type="entry name" value="HlyU"/>
    <property type="match status" value="1"/>
</dbReference>
<gene>
    <name evidence="1" type="ORF">BB934_15220</name>
</gene>
<reference evidence="1" key="1">
    <citation type="submission" date="2016-07" db="EMBL/GenBank/DDBJ databases">
        <title>Microvirga ossetica sp. nov. a new species of rhizobia isolated from root nodules of the legume species Vicia alpestris Steven originated from North Ossetia region in the Caucasus.</title>
        <authorList>
            <person name="Safronova V.I."/>
            <person name="Kuznetsova I.G."/>
            <person name="Sazanova A.L."/>
            <person name="Belimov A."/>
            <person name="Andronov E."/>
            <person name="Osledkin Y.S."/>
            <person name="Onishchuk O.P."/>
            <person name="Kurchak O.N."/>
            <person name="Shaposhnikov A.I."/>
            <person name="Willems A."/>
            <person name="Tikhonovich I.A."/>
        </authorList>
    </citation>
    <scope>NUCLEOTIDE SEQUENCE [LARGE SCALE GENOMIC DNA]</scope>
    <source>
        <strain evidence="1">V5/3M</strain>
    </source>
</reference>
<accession>A0A1B2EHR1</accession>
<dbReference type="RefSeq" id="WP_099510412.1">
    <property type="nucleotide sequence ID" value="NZ_CP016616.1"/>
</dbReference>
<dbReference type="InterPro" id="IPR018772">
    <property type="entry name" value="Transcription_activator_HlyU"/>
</dbReference>
<dbReference type="EMBL" id="CP016616">
    <property type="protein sequence ID" value="ANY79402.1"/>
    <property type="molecule type" value="Genomic_DNA"/>
</dbReference>
<evidence type="ECO:0000313" key="1">
    <source>
        <dbReference type="EMBL" id="ANY79402.1"/>
    </source>
</evidence>
<dbReference type="AlphaFoldDB" id="A0A1B2EHR1"/>